<feature type="region of interest" description="Disordered" evidence="1">
    <location>
        <begin position="610"/>
        <end position="657"/>
    </location>
</feature>
<dbReference type="AlphaFoldDB" id="A0A8J8T9B2"/>
<name>A0A8J8T9B2_HALGN</name>
<organism evidence="2 3">
    <name type="scientific">Halteria grandinella</name>
    <dbReference type="NCBI Taxonomy" id="5974"/>
    <lineage>
        <taxon>Eukaryota</taxon>
        <taxon>Sar</taxon>
        <taxon>Alveolata</taxon>
        <taxon>Ciliophora</taxon>
        <taxon>Intramacronucleata</taxon>
        <taxon>Spirotrichea</taxon>
        <taxon>Stichotrichia</taxon>
        <taxon>Sporadotrichida</taxon>
        <taxon>Halteriidae</taxon>
        <taxon>Halteria</taxon>
    </lineage>
</organism>
<accession>A0A8J8T9B2</accession>
<feature type="compositionally biased region" description="Basic and acidic residues" evidence="1">
    <location>
        <begin position="613"/>
        <end position="624"/>
    </location>
</feature>
<feature type="compositionally biased region" description="Polar residues" evidence="1">
    <location>
        <begin position="625"/>
        <end position="636"/>
    </location>
</feature>
<dbReference type="EMBL" id="RRYP01000513">
    <property type="protein sequence ID" value="TNV87302.1"/>
    <property type="molecule type" value="Genomic_DNA"/>
</dbReference>
<feature type="compositionally biased region" description="Polar residues" evidence="1">
    <location>
        <begin position="443"/>
        <end position="463"/>
    </location>
</feature>
<feature type="region of interest" description="Disordered" evidence="1">
    <location>
        <begin position="60"/>
        <end position="217"/>
    </location>
</feature>
<feature type="compositionally biased region" description="Polar residues" evidence="1">
    <location>
        <begin position="168"/>
        <end position="193"/>
    </location>
</feature>
<feature type="compositionally biased region" description="Basic and acidic residues" evidence="1">
    <location>
        <begin position="477"/>
        <end position="489"/>
    </location>
</feature>
<reference evidence="2" key="1">
    <citation type="submission" date="2019-06" db="EMBL/GenBank/DDBJ databases">
        <authorList>
            <person name="Zheng W."/>
        </authorList>
    </citation>
    <scope>NUCLEOTIDE SEQUENCE</scope>
    <source>
        <strain evidence="2">QDHG01</strain>
    </source>
</reference>
<feature type="compositionally biased region" description="Basic and acidic residues" evidence="1">
    <location>
        <begin position="277"/>
        <end position="286"/>
    </location>
</feature>
<feature type="compositionally biased region" description="Polar residues" evidence="1">
    <location>
        <begin position="103"/>
        <end position="120"/>
    </location>
</feature>
<comment type="caution">
    <text evidence="2">The sequence shown here is derived from an EMBL/GenBank/DDBJ whole genome shotgun (WGS) entry which is preliminary data.</text>
</comment>
<feature type="region of interest" description="Disordered" evidence="1">
    <location>
        <begin position="383"/>
        <end position="489"/>
    </location>
</feature>
<proteinExistence type="predicted"/>
<evidence type="ECO:0000313" key="3">
    <source>
        <dbReference type="Proteomes" id="UP000785679"/>
    </source>
</evidence>
<feature type="region of interest" description="Disordered" evidence="1">
    <location>
        <begin position="275"/>
        <end position="307"/>
    </location>
</feature>
<gene>
    <name evidence="2" type="ORF">FGO68_gene9444</name>
</gene>
<feature type="compositionally biased region" description="Acidic residues" evidence="1">
    <location>
        <begin position="79"/>
        <end position="102"/>
    </location>
</feature>
<keyword evidence="3" id="KW-1185">Reference proteome</keyword>
<evidence type="ECO:0000313" key="2">
    <source>
        <dbReference type="EMBL" id="TNV87302.1"/>
    </source>
</evidence>
<evidence type="ECO:0000256" key="1">
    <source>
        <dbReference type="SAM" id="MobiDB-lite"/>
    </source>
</evidence>
<sequence length="657" mass="73468">MDQMITTLSLMQTDLSMVKNMITRFQRRQSKLDSVPSFGGITTENEGNGTAVSFERTGTLAHNLQKKNTQKNQRMSGITEEDGDEDDVSEEEEDIEEEDEENASSGSSTSNELKSGSVKSDFSLKAPSPRKSKLQSPNLGPLSVDQKKQDEGANIRQPHHKTPIPKLSTESVNLQMPMQNQETPTRKSNTNKSGAELKLSRNDPFRSSQTQRDTDIKRSKELAQNELQKVPSFQPSTFRQTHSHDNGLDLGNQIGIMKPSIQNVVDALMKQTTKSKLSLEHSREDQMQTQNDLSKPKMDRSESQSSLSLLKQIQDKNKSNTSSQKKFDPSQIQTVMNIIKQHQNQNSVSTNKNYSFNLSQTLNLVIGNQATVANATQPSVIGNSQSMLRESSTEKAPLNHSINQDQHETHKTAHRRPSNLSPLADLPPEQSTTGQHARLSGPVQRQSKFGISGTISHPITPQNVPAKHKKSLINSDSDSKSPSRMEKDYRDSLKVQQDAFFMQHRRPSFLQNRGKDFVANKVSQPNNYSLIEKRTSVSPKEENKRLSHLPLVNNTMVDIIGKGSTSIAETISQANPNQIHISLSTSNNNQAHGNHNSTFSAASMNMLHPQLLTHDDNPSSRDSSENQATRQVNQNKETLKPVTRMNIFEQSFEEHQR</sequence>
<protein>
    <submittedName>
        <fullName evidence="2">Uncharacterized protein</fullName>
    </submittedName>
</protein>
<dbReference type="Proteomes" id="UP000785679">
    <property type="component" value="Unassembled WGS sequence"/>
</dbReference>